<reference evidence="5" key="1">
    <citation type="submission" date="2023-06" db="EMBL/GenBank/DDBJ databases">
        <title>A Treasure from Seagulls: Isolation and Description of Aciduricobacillus qingdaonensis gen. nov., sp. nov., a Rare Obligately Uric Acid-utilizing Member in the Family Bacillaceae.</title>
        <authorList>
            <person name="Liu W."/>
            <person name="Wang B."/>
        </authorList>
    </citation>
    <scope>NUCLEOTIDE SEQUENCE</scope>
    <source>
        <strain evidence="5">44XB</strain>
    </source>
</reference>
<evidence type="ECO:0000256" key="2">
    <source>
        <dbReference type="SAM" id="MobiDB-lite"/>
    </source>
</evidence>
<dbReference type="Pfam" id="PF07261">
    <property type="entry name" value="DnaB_2"/>
    <property type="match status" value="1"/>
</dbReference>
<protein>
    <submittedName>
        <fullName evidence="5">DnaD domain protein</fullName>
    </submittedName>
</protein>
<feature type="compositionally biased region" description="Polar residues" evidence="2">
    <location>
        <begin position="421"/>
        <end position="436"/>
    </location>
</feature>
<comment type="similarity">
    <text evidence="1">Belongs to the DnaB/DnaD family.</text>
</comment>
<accession>A0ABY9KSR8</accession>
<gene>
    <name evidence="5" type="ORF">QR721_08910</name>
</gene>
<dbReference type="InterPro" id="IPR006343">
    <property type="entry name" value="DnaB/C_C"/>
</dbReference>
<proteinExistence type="inferred from homology"/>
<dbReference type="RefSeq" id="WP_348026103.1">
    <property type="nucleotide sequence ID" value="NZ_CP129113.1"/>
</dbReference>
<keyword evidence="6" id="KW-1185">Reference proteome</keyword>
<evidence type="ECO:0000256" key="1">
    <source>
        <dbReference type="ARBA" id="ARBA00093462"/>
    </source>
</evidence>
<organism evidence="5 6">
    <name type="scientific">Aciduricibacillus chroicocephali</name>
    <dbReference type="NCBI Taxonomy" id="3054939"/>
    <lineage>
        <taxon>Bacteria</taxon>
        <taxon>Bacillati</taxon>
        <taxon>Bacillota</taxon>
        <taxon>Bacilli</taxon>
        <taxon>Bacillales</taxon>
        <taxon>Bacillaceae</taxon>
        <taxon>Aciduricibacillus</taxon>
    </lineage>
</organism>
<sequence>MNFVGKLLPGEGYQVCIIEEAPVNYSFSLSHLYQPLSGIEAVALYRTLLDETVFPSAAPKTHHHLMNYLNLPLDQIYEARLKLEALGLLRTFEGESSGVRIFHYELLPPLAPAAFFKEAALAGMLLQQLGEHKFSHLETLVMPKRQRTEQDTEVTATFDEVFGKKISGYTPVNGSKQEKVERGPRTSKDIVDFNWLAQSLKQQMLPYSKILSEGNRRVISQMASLHGLHVIELEKAIYWALTEENEIDQKKFSEACLDLADENARQGERAKPVPEQLPANSAAKEATKIEGRKGTLLYKFETMTPRELLEDFSNGNSASRQDLRMISDIMIAQGLEAPVMNVLIHYTLLQKDMKLPKAYLEKIASNWSRAKLKTAKEAIEYAKKAMNPPQEKKSGSKNYYSRNVKKEVVPDWIRKKASGDDIQQSSSPKDEQQNQAEIANVLNQLIQKN</sequence>
<evidence type="ECO:0000259" key="3">
    <source>
        <dbReference type="Pfam" id="PF07261"/>
    </source>
</evidence>
<feature type="domain" description="Replicative helicase loading/DNA remodeling protein DnaB N-terminal winged helix" evidence="4">
    <location>
        <begin position="27"/>
        <end position="233"/>
    </location>
</feature>
<feature type="domain" description="DnaB/C C-terminal" evidence="3">
    <location>
        <begin position="315"/>
        <end position="381"/>
    </location>
</feature>
<name>A0ABY9KSR8_9BACI</name>
<evidence type="ECO:0000313" key="5">
    <source>
        <dbReference type="EMBL" id="WLV23761.1"/>
    </source>
</evidence>
<dbReference type="InterPro" id="IPR058660">
    <property type="entry name" value="WHD_DnaB"/>
</dbReference>
<dbReference type="EMBL" id="CP129113">
    <property type="protein sequence ID" value="WLV23761.1"/>
    <property type="molecule type" value="Genomic_DNA"/>
</dbReference>
<dbReference type="Pfam" id="PF25888">
    <property type="entry name" value="WHD_DnaB"/>
    <property type="match status" value="1"/>
</dbReference>
<evidence type="ECO:0000313" key="6">
    <source>
        <dbReference type="Proteomes" id="UP001180087"/>
    </source>
</evidence>
<feature type="region of interest" description="Disordered" evidence="2">
    <location>
        <begin position="411"/>
        <end position="436"/>
    </location>
</feature>
<dbReference type="Proteomes" id="UP001180087">
    <property type="component" value="Chromosome"/>
</dbReference>
<evidence type="ECO:0000259" key="4">
    <source>
        <dbReference type="Pfam" id="PF25888"/>
    </source>
</evidence>